<sequence length="86" mass="9536">MSLPDSEWTTAINDIRDQVEELCSCLRQAPLEDRLQAVATLNNTFAGLNDRALREAVIAARAEGWALRRIAAAVDCSHEQVRLLTT</sequence>
<evidence type="ECO:0000313" key="2">
    <source>
        <dbReference type="Proteomes" id="UP000305778"/>
    </source>
</evidence>
<protein>
    <submittedName>
        <fullName evidence="1">Uncharacterized protein</fullName>
    </submittedName>
</protein>
<accession>A0A4U0SPP7</accession>
<reference evidence="1 2" key="1">
    <citation type="submission" date="2019-04" db="EMBL/GenBank/DDBJ databases">
        <title>Streptomyces oryziradicis sp. nov., a novel actinomycete isolated from rhizosphere soil of rice (Oryza sativa L.).</title>
        <authorList>
            <person name="Li C."/>
        </authorList>
    </citation>
    <scope>NUCLEOTIDE SEQUENCE [LARGE SCALE GENOMIC DNA]</scope>
    <source>
        <strain evidence="1 2">NEAU-C40</strain>
    </source>
</reference>
<organism evidence="1 2">
    <name type="scientific">Actinacidiphila oryziradicis</name>
    <dbReference type="NCBI Taxonomy" id="2571141"/>
    <lineage>
        <taxon>Bacteria</taxon>
        <taxon>Bacillati</taxon>
        <taxon>Actinomycetota</taxon>
        <taxon>Actinomycetes</taxon>
        <taxon>Kitasatosporales</taxon>
        <taxon>Streptomycetaceae</taxon>
        <taxon>Actinacidiphila</taxon>
    </lineage>
</organism>
<dbReference type="Proteomes" id="UP000305778">
    <property type="component" value="Unassembled WGS sequence"/>
</dbReference>
<evidence type="ECO:0000313" key="1">
    <source>
        <dbReference type="EMBL" id="TKA10161.1"/>
    </source>
</evidence>
<dbReference type="RefSeq" id="WP_136724976.1">
    <property type="nucleotide sequence ID" value="NZ_SUMC01000016.1"/>
</dbReference>
<gene>
    <name evidence="1" type="ORF">FCI23_18320</name>
</gene>
<dbReference type="AlphaFoldDB" id="A0A4U0SPP7"/>
<dbReference type="EMBL" id="SUMC01000016">
    <property type="protein sequence ID" value="TKA10161.1"/>
    <property type="molecule type" value="Genomic_DNA"/>
</dbReference>
<proteinExistence type="predicted"/>
<name>A0A4U0SPP7_9ACTN</name>
<comment type="caution">
    <text evidence="1">The sequence shown here is derived from an EMBL/GenBank/DDBJ whole genome shotgun (WGS) entry which is preliminary data.</text>
</comment>
<keyword evidence="2" id="KW-1185">Reference proteome</keyword>
<dbReference type="OrthoDB" id="4299906at2"/>